<evidence type="ECO:0000313" key="11">
    <source>
        <dbReference type="Proteomes" id="UP000509222"/>
    </source>
</evidence>
<evidence type="ECO:0000259" key="9">
    <source>
        <dbReference type="Pfam" id="PF01326"/>
    </source>
</evidence>
<evidence type="ECO:0000259" key="8">
    <source>
        <dbReference type="Pfam" id="PF00391"/>
    </source>
</evidence>
<dbReference type="InterPro" id="IPR013815">
    <property type="entry name" value="ATP_grasp_subdomain_1"/>
</dbReference>
<dbReference type="InterPro" id="IPR008279">
    <property type="entry name" value="PEP-util_enz_mobile_dom"/>
</dbReference>
<evidence type="ECO:0000313" key="10">
    <source>
        <dbReference type="EMBL" id="QKX51137.1"/>
    </source>
</evidence>
<comment type="similarity">
    <text evidence="4">Belongs to the rifampicin phosphotransferase family.</text>
</comment>
<feature type="domain" description="Pyruvate phosphate dikinase AMP/ATP-binding" evidence="9">
    <location>
        <begin position="18"/>
        <end position="315"/>
    </location>
</feature>
<dbReference type="EMBL" id="CP051177">
    <property type="protein sequence ID" value="QKX51137.1"/>
    <property type="molecule type" value="Genomic_DNA"/>
</dbReference>
<proteinExistence type="inferred from homology"/>
<dbReference type="Pfam" id="PF00391">
    <property type="entry name" value="PEP-utilizers"/>
    <property type="match status" value="1"/>
</dbReference>
<name>A0A7H8QB12_9BACL</name>
<dbReference type="InterPro" id="IPR002192">
    <property type="entry name" value="PPDK_AMP/ATP-bd"/>
</dbReference>
<keyword evidence="10" id="KW-0808">Transferase</keyword>
<protein>
    <recommendedName>
        <fullName evidence="6">Rifampicin phosphotransferase</fullName>
        <ecNumber evidence="5">2.7.9.6</ecNumber>
    </recommendedName>
    <alternativeName>
        <fullName evidence="7">Rifampin phosphotransferase</fullName>
    </alternativeName>
</protein>
<dbReference type="GO" id="GO:0005524">
    <property type="term" value="F:ATP binding"/>
    <property type="evidence" value="ECO:0007669"/>
    <property type="project" value="UniProtKB-KW"/>
</dbReference>
<dbReference type="Gene3D" id="3.50.30.10">
    <property type="entry name" value="Phosphohistidine domain"/>
    <property type="match status" value="1"/>
</dbReference>
<dbReference type="EC" id="2.7.9.6" evidence="5"/>
<keyword evidence="11" id="KW-1185">Reference proteome</keyword>
<dbReference type="PANTHER" id="PTHR43615:SF1">
    <property type="entry name" value="PPDK_N DOMAIN-CONTAINING PROTEIN"/>
    <property type="match status" value="1"/>
</dbReference>
<feature type="domain" description="PEP-utilising enzyme mobile" evidence="8">
    <location>
        <begin position="795"/>
        <end position="865"/>
    </location>
</feature>
<evidence type="ECO:0000256" key="7">
    <source>
        <dbReference type="ARBA" id="ARBA00076136"/>
    </source>
</evidence>
<dbReference type="FunFam" id="3.30.1490.20:FF:000010">
    <property type="entry name" value="Phosphoenolpyruvate synthase"/>
    <property type="match status" value="1"/>
</dbReference>
<sequence length="871" mass="97556">MQTYVKDFQKIGHNDLLQVGGKGLNLGQLAKMPGIQVPAGFCVTTDAFKKMLAGHTEAEELLGKLSLLTRDDKEKIREVSAHLRSHVESLAIPLEIEQEIISAIEDLGEGTAFAVRSSATAEDLPSASFAGQQDSFLNIRGKQEILRHISKCWASLFTERAVVYRIQNGFDHRKVHLSVVVQRMVFSQASGILFTADPVTSNRRVTSIDASFGLGEALVSGIVSADNYKVREGRIVQKTIASKKVAVYPRPDGATEKREVPPAVQKKQAIEDEQIVALEKLGRQVESRFGKPQDIEWCLADGAIYIVQSRPITTLYPLPEKRDDHYRIFFSVGHQQMMTDPIKPLGISFFGYMPDYDLIHAGGRLFVDLTHDLASFSGRKIAVSSLGSNDPLMKQALLNFLERKPKLTKGKRVFKLGNDYLPWTFPAVLAKVYRDNDRRLAGQLINRSEAYIRELEWRIEEVSGDELFALILEDQKELRKSAYDQRGIAAILIGAYATHWLNKNMENWLGEKNAADVLSQSITNNVTSEMGRELLDVADAVRAYPEVLAYFEHPDRNAFFKDLEKLEGGPEASRVIRDYLSKYGMRCAGEIDIAKTRWSEDPTILMPPILSNVKNFPPNARQAMVEEGKRRAAQKTEELLQRLAQQPGGKRKAKKARHMISLLQNFLGYREYPKFALVKHLFLYKQALKREAVLLQQKGAIQEPEDVYYLTLEEFREAVNGKALNWQVLEERKIAYRHYDNLTPPRLMTSEGEEIFGSYQTDRLPEGALAGIGVSAGTVEGRARVVFKMEQARLESGDILVTAFTDPSWTPLFVSAAGLVTEVGGLMTHGAVIAREYGLPAVVGVENATKTIKDGQRIRINGSEGYVEIVE</sequence>
<dbReference type="NCBIfam" id="NF004878">
    <property type="entry name" value="PRK06241.1-3"/>
    <property type="match status" value="1"/>
</dbReference>
<evidence type="ECO:0000256" key="3">
    <source>
        <dbReference type="ARBA" id="ARBA00051922"/>
    </source>
</evidence>
<keyword evidence="10" id="KW-0670">Pyruvate</keyword>
<dbReference type="SUPFAM" id="SSF52009">
    <property type="entry name" value="Phosphohistidine domain"/>
    <property type="match status" value="1"/>
</dbReference>
<dbReference type="InterPro" id="IPR051549">
    <property type="entry name" value="PEP_Utilizing_Enz"/>
</dbReference>
<dbReference type="Proteomes" id="UP000509222">
    <property type="component" value="Chromosome"/>
</dbReference>
<dbReference type="Pfam" id="PF01326">
    <property type="entry name" value="PPDK_N"/>
    <property type="match status" value="1"/>
</dbReference>
<dbReference type="Gene3D" id="3.30.1490.20">
    <property type="entry name" value="ATP-grasp fold, A domain"/>
    <property type="match status" value="1"/>
</dbReference>
<evidence type="ECO:0000256" key="1">
    <source>
        <dbReference type="ARBA" id="ARBA00022741"/>
    </source>
</evidence>
<dbReference type="PANTHER" id="PTHR43615">
    <property type="entry name" value="PHOSPHOENOLPYRUVATE SYNTHASE-RELATED"/>
    <property type="match status" value="1"/>
</dbReference>
<organism evidence="10 11">
    <name type="scientific">Planococcus glaciei</name>
    <dbReference type="NCBI Taxonomy" id="459472"/>
    <lineage>
        <taxon>Bacteria</taxon>
        <taxon>Bacillati</taxon>
        <taxon>Bacillota</taxon>
        <taxon>Bacilli</taxon>
        <taxon>Bacillales</taxon>
        <taxon>Caryophanaceae</taxon>
        <taxon>Planococcus</taxon>
    </lineage>
</organism>
<evidence type="ECO:0000256" key="5">
    <source>
        <dbReference type="ARBA" id="ARBA00066332"/>
    </source>
</evidence>
<dbReference type="NCBIfam" id="NF004879">
    <property type="entry name" value="PRK06241.1-4"/>
    <property type="match status" value="1"/>
</dbReference>
<keyword evidence="1" id="KW-0547">Nucleotide-binding</keyword>
<keyword evidence="2" id="KW-0067">ATP-binding</keyword>
<dbReference type="NCBIfam" id="NF041857">
    <property type="entry name" value="RIF_Ptrans_rph"/>
    <property type="match status" value="1"/>
</dbReference>
<gene>
    <name evidence="10" type="primary">ppsA</name>
    <name evidence="10" type="ORF">HF394_11355</name>
</gene>
<dbReference type="AlphaFoldDB" id="A0A7H8QB12"/>
<accession>A0A7H8QB12</accession>
<dbReference type="SUPFAM" id="SSF56059">
    <property type="entry name" value="Glutathione synthetase ATP-binding domain-like"/>
    <property type="match status" value="1"/>
</dbReference>
<dbReference type="InterPro" id="IPR036637">
    <property type="entry name" value="Phosphohistidine_dom_sf"/>
</dbReference>
<dbReference type="GO" id="GO:0016301">
    <property type="term" value="F:kinase activity"/>
    <property type="evidence" value="ECO:0007669"/>
    <property type="project" value="InterPro"/>
</dbReference>
<comment type="catalytic activity">
    <reaction evidence="3">
        <text>rifampicin + ATP + H2O = 21-phosphorifampicin + AMP + phosphate + 2 H(+)</text>
        <dbReference type="Rhea" id="RHEA:56304"/>
        <dbReference type="ChEBI" id="CHEBI:15377"/>
        <dbReference type="ChEBI" id="CHEBI:15378"/>
        <dbReference type="ChEBI" id="CHEBI:30616"/>
        <dbReference type="ChEBI" id="CHEBI:43474"/>
        <dbReference type="ChEBI" id="CHEBI:71365"/>
        <dbReference type="ChEBI" id="CHEBI:140195"/>
        <dbReference type="ChEBI" id="CHEBI:456215"/>
        <dbReference type="EC" id="2.7.9.6"/>
    </reaction>
    <physiologicalReaction direction="left-to-right" evidence="3">
        <dbReference type="Rhea" id="RHEA:56305"/>
    </physiologicalReaction>
</comment>
<reference evidence="11" key="1">
    <citation type="submission" date="2020-06" db="EMBL/GenBank/DDBJ databases">
        <title>Isolation of Planomicrobium glaciei.</title>
        <authorList>
            <person name="Malisova L."/>
            <person name="Safrankova R."/>
            <person name="Jakubu V."/>
            <person name="Spanelova P."/>
        </authorList>
    </citation>
    <scope>NUCLEOTIDE SEQUENCE [LARGE SCALE GENOMIC DNA]</scope>
    <source>
        <strain evidence="11">NRL-ATB46093</strain>
    </source>
</reference>
<dbReference type="FunFam" id="3.50.30.10:FF:000007">
    <property type="entry name" value="Phosphoenolpyruvate synthase"/>
    <property type="match status" value="1"/>
</dbReference>
<evidence type="ECO:0000256" key="6">
    <source>
        <dbReference type="ARBA" id="ARBA00074400"/>
    </source>
</evidence>
<evidence type="ECO:0000256" key="2">
    <source>
        <dbReference type="ARBA" id="ARBA00022840"/>
    </source>
</evidence>
<dbReference type="NCBIfam" id="NF004877">
    <property type="entry name" value="PRK06241.1-2"/>
    <property type="match status" value="1"/>
</dbReference>
<dbReference type="Gene3D" id="3.30.470.20">
    <property type="entry name" value="ATP-grasp fold, B domain"/>
    <property type="match status" value="1"/>
</dbReference>
<evidence type="ECO:0000256" key="4">
    <source>
        <dbReference type="ARBA" id="ARBA00061332"/>
    </source>
</evidence>
<dbReference type="RefSeq" id="WP_036804173.1">
    <property type="nucleotide sequence ID" value="NZ_CP051177.1"/>
</dbReference>